<evidence type="ECO:0000313" key="2">
    <source>
        <dbReference type="Proteomes" id="UP000266067"/>
    </source>
</evidence>
<keyword evidence="2" id="KW-1185">Reference proteome</keyword>
<dbReference type="NCBIfam" id="NF041200">
    <property type="entry name" value="mob_BfmA_Nterm"/>
    <property type="match status" value="1"/>
</dbReference>
<dbReference type="OrthoDB" id="1441069at2"/>
<dbReference type="InterPro" id="IPR048012">
    <property type="entry name" value="BfmA-like_N"/>
</dbReference>
<reference evidence="1 2" key="1">
    <citation type="submission" date="2018-08" db="EMBL/GenBank/DDBJ databases">
        <title>Proposal of Muricauda 72 sp.nov. and Muricauda NH166 sp.nov., isolated from seawater.</title>
        <authorList>
            <person name="Cheng H."/>
            <person name="Wu Y.-H."/>
            <person name="Guo L.-L."/>
            <person name="Xu X.-W."/>
        </authorList>
    </citation>
    <scope>NUCLEOTIDE SEQUENCE [LARGE SCALE GENOMIC DNA]</scope>
    <source>
        <strain evidence="1 2">KCTC 22173</strain>
    </source>
</reference>
<accession>A0A3A1N512</accession>
<dbReference type="Proteomes" id="UP000266067">
    <property type="component" value="Unassembled WGS sequence"/>
</dbReference>
<gene>
    <name evidence="1" type="ORF">D2V08_12770</name>
</gene>
<dbReference type="EMBL" id="QXFH01000074">
    <property type="protein sequence ID" value="RIV32576.1"/>
    <property type="molecule type" value="Genomic_DNA"/>
</dbReference>
<protein>
    <submittedName>
        <fullName evidence="1">Uncharacterized protein</fullName>
    </submittedName>
</protein>
<evidence type="ECO:0000313" key="1">
    <source>
        <dbReference type="EMBL" id="RIV32576.1"/>
    </source>
</evidence>
<sequence>MDDFRAVRIKKKTLSRFKVFSKKVGKSYSHTLDLVIDFFEWHGFLPSERFEKSIGQEIIKNRKRTDAVIAIIRDIEKNQTLPTIGMMQALFNQELDNEEEEDDFLEDMIEKNPPKPYPKYEGEVMVPRIKYEHLEEKAASLQTDLKDILEKVKVVKSSFGKSYLKLEITEGRLERYKLEANRPLDSQAL</sequence>
<name>A0A3A1N512_9FLAO</name>
<dbReference type="RefSeq" id="WP_119608547.1">
    <property type="nucleotide sequence ID" value="NZ_QXFH01000074.1"/>
</dbReference>
<comment type="caution">
    <text evidence="1">The sequence shown here is derived from an EMBL/GenBank/DDBJ whole genome shotgun (WGS) entry which is preliminary data.</text>
</comment>
<proteinExistence type="predicted"/>
<dbReference type="AlphaFoldDB" id="A0A3A1N512"/>
<organism evidence="1 2">
    <name type="scientific">Flagellimonas lutimaris</name>
    <dbReference type="NCBI Taxonomy" id="475082"/>
    <lineage>
        <taxon>Bacteria</taxon>
        <taxon>Pseudomonadati</taxon>
        <taxon>Bacteroidota</taxon>
        <taxon>Flavobacteriia</taxon>
        <taxon>Flavobacteriales</taxon>
        <taxon>Flavobacteriaceae</taxon>
        <taxon>Flagellimonas</taxon>
    </lineage>
</organism>